<evidence type="ECO:0000256" key="1">
    <source>
        <dbReference type="ARBA" id="ARBA00001957"/>
    </source>
</evidence>
<sequence>MTHPTLSDVLPLTPLQEGLFFHALYEAPHEREQPAADVYLVQLVVELEGTVDAERLRAAGQALLVRHPNLRAAFRQRRGGQPVQVVPRRVTLPWAEADLTEAGGDPEQEWNRLLDEDRARGFDPATPPLLRFTLVRTAERRHRLVITHHHILLDGWSVSVLFRELLTLYTAHGDPSALPPVPSYRAFLDWLARRDRPAAEAAWRDVLSDVGEPTRLAPPAPGEAAAEDLAQARTELSGPTGAALTARARELGVTVNTLVQTAWAVVLGRLTGRDDIVFGTTVSGRPPELPGVESMVGLFINTIPTRIRLRPDERLDGALTRIQGEYAGLLDHHHLGLADIQRAVGAPELFDTLLVFESYPVDPAATGGERDGDGDGLRVLGATGRDATHYPVTLVAVPGPRPRFRLAYRPDLFDADWADATLARLVRVLEAMAATPDLPLGRVEITTPEERHRLTAATDTPPATRTLPQLWAAQAAATPDAVAVLDHGTHLTYREADQRAERLARRLTARGAGPERPVGIALPRTADMVVALLAVHKAGGAYLPLDPAYPADRLAYIVEDAGPAVVIATTATASALPEGTPLLTLDTADTDGELPGCEPALTADHPAYVIYTSGSTGRPKGVPVTHRSVVELVEWAHAEFGADRLAKVLFSTSLNFDVSVFEIFPPLLCGGRIEIVENLLALVEEERDGWDVGLVSGVPSVVAAVVAADRPTAAPHTVALCGEAVTEQLVIDLEAAFPGARIANIYGPTEATVYATAWYADEDPDGKGTPPIGRPIARNRAHVLDRTLQPVPEGVVGELYLAGGGLARGYLNRPGLSAGRFVADPYGAPGDRMYRTGDLVLRRPDGQLEFIGRADHQVKVRGFRIELGEIESVLSRHPAVAQAAVTVREDQPGDQRIVAYVAPTGADADAPAESSAAADPAAALRDHLARTLPAYMVPSAFVVLDALPLTANGKLDRKALPAPDMAGDSGDGAPRTPQEEILCGLFADVLGLPEAGVHDSFFDLGGHSLLATRLTSRIRSVLGAELPVRAVFDAPTVAGLARRLTGGTAGRPTLRPVPTPERPDPLPLSYAQQRLWFLDRLHGPGATYNIPLAVRLTGPLDTAALRAALHDLTERHESLRTTFPDTDGRPHQHIAAVDAVALTTAATTEDDLPAALTEAAGHAFDLATEPPLHACLFALGPEEHVLLLVVHHIAADGWSSGPLARDLGLAYTARCQGRAPQWRPLPVQYADYTLWQRDWLGDADDHSSPMARQLAFWRRALDGLPEELNLPADRPRPAEPGSGGGSVPLEIGPGLHRALTDVSVRNRATLFMTVQAALAALLHRLGAGDDIPLGSTIAGRTDESLESLVGFFVNTLVLRTDVSGDPTLAELIGRVRDFDLAAYEHQDVPFEHLVDVLAPERSLSRHPLFQVLLAFQNTARADLGLPGLQVRGEPVDTATAKFDLSFHFRERRGPDGTPQGLDGEIEYSGDLFDRETVEALAARLVRVLGDIAAQPSRRVSAVDVLLPGERERLLSLSRGAGTSHSDPVTLHGLVESQAARTPRAPAVVCDAVELSYGELLARAERLARVLVERGAGAERVVAVAVPRSVDTVVALFAVLKAGAAYLPVDPAYPAERIAFMLADARPVCLVTAPGVELPESDVPRVDVGAGPGSDTAPPAGADPRAAAYVIYTSGSTGRPKGVVVGHASAVNLVRWAVAEFGADALARVLCSTSFTFDVSVFELFAPLACGGRVEIVADALALTERDPARGGVSLVSGVPSALGAVVAQGCLPAGVGTVVLAGEALPPTLVTDVVEMMPGTRVVNAYGPTEATVYAAVWSTREAVPGVPPIGRPLAGTRAYVLDERLGLVPPGVVGELYLAGDGLARGYLDRPGLSAGRFVADPYGGTGERMYRTGDLARWSAEGELQYLGRSDDQVKIRGFRIEPGEIEAVLTRHADVTRAVVAVRDGRLVAYVVPQGDVDPSDLRRHVAAALPDHMVPSAVVALERLPLTANGKLDRKALPAPEAPVDGEKQAPRTPREESLRDLFAGVLGLQPHQVGVDDGFFDLGGDSIVSLQLVSRARAAGLVISARDVFVHRTVAELAAAARAQAAPTTAEDGVGTLPATPVMHWLVGRDTPYGEFCQAVVVRTPDDMGLDRLVTAVQALLDHHDALRLRVGPGPTADVAPRGAVRAGERVRRTPADGLDDEAWLRLLEGEARAARSRMDVTAGQLVDVVWFDRGPDRPGRLLITVHHLAVDGVSWRILTEDLATAWRGDRLVPVATSYRHWALRLAEEAVAPSRAAELELWQGTLDRPDPLLGHRPLTPQRDTAGTARSLTLPLPSDLTDRLLTEVPAAFHAQVNEVLLAGLALAVERWRERRGQQTGAGLLVSVEGHGRQEIADGIDLARTVGWFTAIHPVRLDVTGHTAPGDAVSETKEALRTLPDHGIGYGLLRYLNAETGSVLAGLPGPQIAFNHLGHFRTPAAGSGSAGAWSYAPERPALSGGDAGLALAHVLELTTAVWHTEDGPRLDAGWSWAGDLLTEAEVRELAELWRLALEQLSAARATGGHSPSDFPLVSVTREEIDAWDTPHAGLADVLPPTPLQEGLLFHALYDTQGPDVYAVRLVLELEGEVDAARMRAAGQALLDRHANLRAAFRQREGCRPVQVIYGQVPLPWQEVDLSGCGTEERDTAWARLLVEDDSRRFDLADAPLLRMTLVRWGPGRVRLMLTHHHILLDGWSTPIVVGDLLTLYRGAELPEVAPYREYLAWLSRQDRAAAEESWRTALAGLEEPTRLVSSDATATATATASIRPERVVVDVPEDLTGALGDLARGQGVTLNTVVQSAWALLLGQLTGRFDVVFGTTVAGRPPELTGSESMVGLFINTVPVRVTLDPAEPLSALLGRVRDEQAELMPYQHLGLADIQRIAGLGELFDTAVVFENYPVDPSAVADGEVRLVGGETRDATHYALTLVTMPGARLRLRLDHRPDLVGRQEAHRIAARLVRLLQTLAADASVPAGRVDALEPAERRRLLTEWNGTSPATGPTATLPELFAGRAARTPDAVAVTHDGTSLSYAELDARANRLAHLLAARGAGPERLVALALPRSADLVVAVLAVLKSGAAYVPLDPQYPADRLSFMLSDARPTLLVTTEASAAGLPAHDAPRLVLDAEDTTAALAECPDSDPHPELTPDNTAYVIYTSGSTGRPKGVAVPHGNVVRLFDATEHWFGFGPDDVWTLFHSYAFDFSVWELWGALLHGGRLVVVPFAVSREPEAFLRLLVEERVTVLNQTPSAFGQLLGADAESPGLGRRLALRYVVFGGEALDLRQVAEWYARHSDDAPVLVNMYGITETTVHVTHLALTADRVHGADAGLIGGPLPDLRLRVLDPALRLVPPGTAGELYVAGAGLARGYQNRPGLTAGRFVADPFGGPGERMYRTGDLVRRSADGELEYLGRADHQVKIRGFRIELGEVEAAVAGHADVAQAAVLVRDGKLVAYAVPRGGTEPDPADVRRHTAAALPEHMVPAAVVVLDRLPLTANGKLDRKALPAPDFATTATLRAPRTPREEILCALFAQVLGVDRVGVDDSFFDLGGDSIVSIQLAGRARAAGLGVTPRDVFEHRTPAGLAATARELTAPAPEPDDGTGHAEPTPITHWLRDLDGPIGRYHQAMLLQAPADAELSRIVTAVQALLDHHDALRIRLLPDWTLEVGRPGTVRAADLVRRIDAGGPERVDMARVTEEAREAAGRLDPEAGVMVQAVWFDRGRDEPGRLLLTVHHLAVDGVSWRILTEDLATVWRGEQPVPVVTSYRRWTRLLAEEALTPSRTAEADIWRGMLDGPTEPPLGARPLDRDRDTVATAEAVTVSLPLASDVPAAFHAGVHEVLLAGLASAVGRWREKRGQESGAGVLVHVEGHGREEFADGIDVSRTVGWFTSLYPVRLDTDADTARTVRDVKERLRTLPDSGIGYGLLRHLNPQTGPVLGRLPSPQIAFNYLGRFTDGSPDARSTTDWAPAAETGPLGGGSDPGMPLAHVIEVNAWTLDGAEDATLTATLSWAGGILTESEVRELAELWRLALEELTAGRAGGHSPSDFPLVSVTQGEIDVWDSVEAPLDDVLPLSPLQEGLLFHASYDTQGPDVYAVRLALELEGDVDGARLRAAGQALLDRHANLRAAFRQREGGRPVQVIYRQVALPWRDVDLSGLDAEERERAWARLLEDEQHDRFDPAEAPLLRLTLVRWGPDRARLVLTHHHILLDGWSTPIVVGDLLALYRGDELPEMAPYRDYLAWLSRQDRTAAEEAWRTALAGLAEPTRLAPAADAHPAGPPRRHTVDLPEELTRRLTDWARANGLTLNTVVQAAWALLLGQLTGRRDVVFGTTVAGRPPELAGVESMVGLFINTLPVRVTLDPTEPLEALLHRLQGEQLRLMPHQHLGLSEIQRLAGLGELFDVAMVFENYPVDPATLQGPAADIRLTGARTHDATHYALALTVLPGRRLTLRVDRRSDVLTEDQGRGAAARLGRLLEALVTDPALPAGRVDVLDADERRRIDGWNATSREVPTASLAELFRGQAVRTPDAPALNELTYAELDARAERLARVLAGRGIGPGDVVAVRLPRSVDRVVAVLAVALAGAAFLPVDPELPAERVDFMLADAKPSYVLDDLAVDGDPGGLPVAYEPHQAAYVIYTSGSTGLPKGVVVENRGLAALATTQREQLELTPGSRVLHFSSPGFDASVFELLMAFASGGTLVVPAPGPLVGEALERVLTDGRITHAVIPPAALATLPSGEFPHLRSLMVAGEACPGELVARWAPGRSMANGYGPTETTICASIAVPLHGDAAPPIGRPVVNTRAHVLDGSLRPVPVGVVGELYVAGAGLARGYLNRPGLSAERFVADPFGAPGERMYRTGDLVRWSESGRLEYVGRADDQVKIRGFRVEPGEIESVLSRQASVSQAAVILRDGRLAAYVVPAAGAVDAAALRDHLARVLPSHMVPSAVVTLDVLPLTPNGKVDRRALPSPEVTTGGEMLAPRTPGEETLRDLFADTLGIPKDRIGVDDAFFDLGGDSIVSMRLVSLARAAGLELTPQDIFRHRTVARLAAAARRPEQSAPRPADDATGPVPLTPVMRWVAGLGGPLDGFCQSVLLTTPATAGPERLTAVLRTLVDRHDSLRLRAGHDWTDLEILPPGSGPDAALVRRVDATGAMGPEEWNALLRDEAAAARADVDVPTGRPLAAVWFDRGPERPGRLLLVLHHLAVDGVSWRVLTADLAHAWQAVEKGGAPQLPPVGTPLRRWARLLRAEAHDPVRVAESGMWRELLRTPEPLLGTRPLDPARDTNATAGLVTLSLPPALTGPLLTTVPAACGTRVNEVLLTALAQAVTRWRERRGQDTAPGVLVTVENHGREEQLADGTDLSRTTGWFTVVHPVRLHAAGLDPVAAVRETAHRLRALPDHGLGYGLLRHLNHETGTELAELPLPQISFNYLGRVDGVDATAEWSRAEEELPTATDQGLPLTHTLGVNAVARDTDDGPRLDTGWSWPAGVLDETDVRELGGLWRAALAELVGRYTDDTPASAPAPTGAQRSPSGLLDVLMPLRPKGNQSPLFCFPPVSGLGWSFAGLARHLDAERPLFAFQSPGLNGREAPARNLAALVEDYLDRLRTVQKEGPYHLLGWSMGGLVAHDVATALQAAGEEVALLAMLDSFPVRTPAERRPHGDPRQAAFLDLLDVLGRDTGHERDGELTEARFLELVRRVPDLAAGLDDTELLALVDVTAHNRRLVEEFSPRSYRGDLLFFTAAEDPDADLYTPVSWRPYVTGRIDHHDLPCTHDEMTRPDALARIGASLTTRSKATDPRQ</sequence>
<dbReference type="GO" id="GO:0017000">
    <property type="term" value="P:antibiotic biosynthetic process"/>
    <property type="evidence" value="ECO:0007669"/>
    <property type="project" value="UniProtKB-KW"/>
</dbReference>
<evidence type="ECO:0000256" key="5">
    <source>
        <dbReference type="ARBA" id="ARBA00022737"/>
    </source>
</evidence>
<dbReference type="CDD" id="cd19543">
    <property type="entry name" value="DCL_NRPS"/>
    <property type="match status" value="3"/>
</dbReference>
<keyword evidence="10" id="KW-1185">Reference proteome</keyword>
<dbReference type="SUPFAM" id="SSF56801">
    <property type="entry name" value="Acetyl-CoA synthetase-like"/>
    <property type="match status" value="4"/>
</dbReference>
<dbReference type="Pfam" id="PF00668">
    <property type="entry name" value="Condensation"/>
    <property type="match status" value="7"/>
</dbReference>
<proteinExistence type="inferred from homology"/>
<feature type="domain" description="Carrier" evidence="8">
    <location>
        <begin position="3537"/>
        <end position="3611"/>
    </location>
</feature>
<evidence type="ECO:0000256" key="4">
    <source>
        <dbReference type="ARBA" id="ARBA00022553"/>
    </source>
</evidence>
<dbReference type="NCBIfam" id="NF003417">
    <property type="entry name" value="PRK04813.1"/>
    <property type="match status" value="4"/>
</dbReference>
<dbReference type="GO" id="GO:0031177">
    <property type="term" value="F:phosphopantetheine binding"/>
    <property type="evidence" value="ECO:0007669"/>
    <property type="project" value="InterPro"/>
</dbReference>
<dbReference type="PANTHER" id="PTHR45527:SF1">
    <property type="entry name" value="FATTY ACID SYNTHASE"/>
    <property type="match status" value="1"/>
</dbReference>
<dbReference type="Pfam" id="PF00501">
    <property type="entry name" value="AMP-binding"/>
    <property type="match status" value="4"/>
</dbReference>
<dbReference type="CDD" id="cd19540">
    <property type="entry name" value="LCL_NRPS-like"/>
    <property type="match status" value="1"/>
</dbReference>
<dbReference type="GO" id="GO:0003824">
    <property type="term" value="F:catalytic activity"/>
    <property type="evidence" value="ECO:0007669"/>
    <property type="project" value="UniProtKB-KW"/>
</dbReference>
<dbReference type="Proteomes" id="UP000053429">
    <property type="component" value="Unassembled WGS sequence"/>
</dbReference>
<evidence type="ECO:0000256" key="2">
    <source>
        <dbReference type="ARBA" id="ARBA00006432"/>
    </source>
</evidence>
<evidence type="ECO:0000313" key="10">
    <source>
        <dbReference type="Proteomes" id="UP000053429"/>
    </source>
</evidence>
<evidence type="ECO:0000256" key="3">
    <source>
        <dbReference type="ARBA" id="ARBA00022450"/>
    </source>
</evidence>
<dbReference type="FunFam" id="2.30.38.10:FF:000001">
    <property type="entry name" value="Non-ribosomal peptide synthetase PvdI"/>
    <property type="match status" value="4"/>
</dbReference>
<feature type="region of interest" description="Disordered" evidence="7">
    <location>
        <begin position="5070"/>
        <end position="5089"/>
    </location>
</feature>
<dbReference type="FunFam" id="3.40.50.12780:FF:000012">
    <property type="entry name" value="Non-ribosomal peptide synthetase"/>
    <property type="match status" value="3"/>
</dbReference>
<dbReference type="PROSITE" id="PS50075">
    <property type="entry name" value="CARRIER"/>
    <property type="match status" value="4"/>
</dbReference>
<dbReference type="FunFam" id="1.10.1200.10:FF:000016">
    <property type="entry name" value="Non-ribosomal peptide synthase"/>
    <property type="match status" value="1"/>
</dbReference>
<comment type="caution">
    <text evidence="9">The sequence shown here is derived from an EMBL/GenBank/DDBJ whole genome shotgun (WGS) entry which is preliminary data.</text>
</comment>
<keyword evidence="4" id="KW-0597">Phosphoprotein</keyword>
<dbReference type="FunFam" id="3.40.50.980:FF:000002">
    <property type="entry name" value="Enterobactin synthetase component F"/>
    <property type="match status" value="1"/>
</dbReference>
<feature type="compositionally biased region" description="Basic and acidic residues" evidence="7">
    <location>
        <begin position="2009"/>
        <end position="2019"/>
    </location>
</feature>
<dbReference type="SUPFAM" id="SSF52777">
    <property type="entry name" value="CoA-dependent acyltransferases"/>
    <property type="match status" value="14"/>
</dbReference>
<dbReference type="OrthoDB" id="2472181at2"/>
<dbReference type="Gene3D" id="1.10.1200.10">
    <property type="entry name" value="ACP-like"/>
    <property type="match status" value="4"/>
</dbReference>
<evidence type="ECO:0000256" key="7">
    <source>
        <dbReference type="SAM" id="MobiDB-lite"/>
    </source>
</evidence>
<dbReference type="FunFam" id="3.40.50.980:FF:000001">
    <property type="entry name" value="Non-ribosomal peptide synthetase"/>
    <property type="match status" value="3"/>
</dbReference>
<dbReference type="InterPro" id="IPR036736">
    <property type="entry name" value="ACP-like_sf"/>
</dbReference>
<dbReference type="FunFam" id="3.30.300.30:FF:000010">
    <property type="entry name" value="Enterobactin synthetase component F"/>
    <property type="match status" value="4"/>
</dbReference>
<gene>
    <name evidence="9" type="ORF">AQJ67_32725</name>
</gene>
<dbReference type="GO" id="GO:0044550">
    <property type="term" value="P:secondary metabolite biosynthetic process"/>
    <property type="evidence" value="ECO:0007669"/>
    <property type="project" value="UniProtKB-ARBA"/>
</dbReference>
<name>A0A101TR24_9ACTN</name>
<dbReference type="InterPro" id="IPR010071">
    <property type="entry name" value="AA_adenyl_dom"/>
</dbReference>
<dbReference type="InterPro" id="IPR020802">
    <property type="entry name" value="TesA-like"/>
</dbReference>
<dbReference type="CDD" id="cd17643">
    <property type="entry name" value="A_NRPS_Cytc1-like"/>
    <property type="match status" value="1"/>
</dbReference>
<dbReference type="InterPro" id="IPR006162">
    <property type="entry name" value="Ppantetheine_attach_site"/>
</dbReference>
<dbReference type="SMART" id="SM01294">
    <property type="entry name" value="PKS_PP_betabranch"/>
    <property type="match status" value="1"/>
</dbReference>
<dbReference type="GO" id="GO:0008610">
    <property type="term" value="P:lipid biosynthetic process"/>
    <property type="evidence" value="ECO:0007669"/>
    <property type="project" value="UniProtKB-ARBA"/>
</dbReference>
<dbReference type="InterPro" id="IPR001031">
    <property type="entry name" value="Thioesterase"/>
</dbReference>
<dbReference type="InterPro" id="IPR020845">
    <property type="entry name" value="AMP-binding_CS"/>
</dbReference>
<dbReference type="Gene3D" id="3.40.50.980">
    <property type="match status" value="4"/>
</dbReference>
<dbReference type="InterPro" id="IPR045851">
    <property type="entry name" value="AMP-bd_C_sf"/>
</dbReference>
<feature type="domain" description="Carrier" evidence="8">
    <location>
        <begin position="2014"/>
        <end position="2090"/>
    </location>
</feature>
<keyword evidence="3" id="KW-0596">Phosphopantetheine</keyword>
<dbReference type="PROSITE" id="PS00012">
    <property type="entry name" value="PHOSPHOPANTETHEINE"/>
    <property type="match status" value="4"/>
</dbReference>
<dbReference type="RefSeq" id="WP_062722967.1">
    <property type="nucleotide sequence ID" value="NZ_KQ948935.1"/>
</dbReference>
<dbReference type="Pfam" id="PF00550">
    <property type="entry name" value="PP-binding"/>
    <property type="match status" value="4"/>
</dbReference>
<keyword evidence="5" id="KW-0677">Repeat</keyword>
<dbReference type="Gene3D" id="3.40.50.1820">
    <property type="entry name" value="alpha/beta hydrolase"/>
    <property type="match status" value="1"/>
</dbReference>
<dbReference type="CDD" id="cd05930">
    <property type="entry name" value="A_NRPS"/>
    <property type="match status" value="2"/>
</dbReference>
<dbReference type="InterPro" id="IPR010060">
    <property type="entry name" value="NRPS_synth"/>
</dbReference>
<dbReference type="NCBIfam" id="TIGR01733">
    <property type="entry name" value="AA-adenyl-dom"/>
    <property type="match status" value="4"/>
</dbReference>
<dbReference type="NCBIfam" id="TIGR01720">
    <property type="entry name" value="NRPS-para261"/>
    <property type="match status" value="3"/>
</dbReference>
<dbReference type="Pfam" id="PF00975">
    <property type="entry name" value="Thioesterase"/>
    <property type="match status" value="1"/>
</dbReference>
<dbReference type="Gene3D" id="3.30.559.30">
    <property type="entry name" value="Nonribosomal peptide synthetase, condensation domain"/>
    <property type="match status" value="7"/>
</dbReference>
<dbReference type="PROSITE" id="PS00455">
    <property type="entry name" value="AMP_BINDING"/>
    <property type="match status" value="4"/>
</dbReference>
<feature type="region of interest" description="Disordered" evidence="7">
    <location>
        <begin position="3978"/>
        <end position="3999"/>
    </location>
</feature>
<dbReference type="Pfam" id="PF13193">
    <property type="entry name" value="AMP-binding_C"/>
    <property type="match status" value="4"/>
</dbReference>
<dbReference type="FunFam" id="3.30.559.10:FF:000012">
    <property type="entry name" value="Non-ribosomal peptide synthetase"/>
    <property type="match status" value="1"/>
</dbReference>
<dbReference type="STRING" id="661399.AQJ67_32725"/>
<comment type="cofactor">
    <cofactor evidence="1">
        <name>pantetheine 4'-phosphate</name>
        <dbReference type="ChEBI" id="CHEBI:47942"/>
    </cofactor>
</comment>
<feature type="domain" description="Carrier" evidence="8">
    <location>
        <begin position="4999"/>
        <end position="5075"/>
    </location>
</feature>
<feature type="region of interest" description="Disordered" evidence="7">
    <location>
        <begin position="957"/>
        <end position="977"/>
    </location>
</feature>
<dbReference type="GO" id="GO:0043041">
    <property type="term" value="P:amino acid activation for nonribosomal peptide biosynthetic process"/>
    <property type="evidence" value="ECO:0007669"/>
    <property type="project" value="TreeGrafter"/>
</dbReference>
<reference evidence="9 10" key="1">
    <citation type="submission" date="2015-10" db="EMBL/GenBank/DDBJ databases">
        <title>Draft genome sequence of Streptomyces caeruleatus NRRL B-24802, type strain for the species Streptomyces caeruleatus.</title>
        <authorList>
            <person name="Ruckert C."/>
            <person name="Winkler A."/>
            <person name="Kalinowski J."/>
            <person name="Kampfer P."/>
            <person name="Glaeser S."/>
        </authorList>
    </citation>
    <scope>NUCLEOTIDE SEQUENCE [LARGE SCALE GENOMIC DNA]</scope>
    <source>
        <strain evidence="9 10">NRRL B-24802</strain>
    </source>
</reference>
<dbReference type="GO" id="GO:0072330">
    <property type="term" value="P:monocarboxylic acid biosynthetic process"/>
    <property type="evidence" value="ECO:0007669"/>
    <property type="project" value="UniProtKB-ARBA"/>
</dbReference>
<dbReference type="InterPro" id="IPR001242">
    <property type="entry name" value="Condensation_dom"/>
</dbReference>
<dbReference type="InterPro" id="IPR025110">
    <property type="entry name" value="AMP-bd_C"/>
</dbReference>
<dbReference type="SUPFAM" id="SSF53474">
    <property type="entry name" value="alpha/beta-Hydrolases"/>
    <property type="match status" value="1"/>
</dbReference>
<dbReference type="InterPro" id="IPR023213">
    <property type="entry name" value="CAT-like_dom_sf"/>
</dbReference>
<feature type="domain" description="Carrier" evidence="8">
    <location>
        <begin position="973"/>
        <end position="1048"/>
    </location>
</feature>
<dbReference type="SMART" id="SM00823">
    <property type="entry name" value="PKS_PP"/>
    <property type="match status" value="4"/>
</dbReference>
<organism evidence="9 10">
    <name type="scientific">Streptomyces caeruleatus</name>
    <dbReference type="NCBI Taxonomy" id="661399"/>
    <lineage>
        <taxon>Bacteria</taxon>
        <taxon>Bacillati</taxon>
        <taxon>Actinomycetota</taxon>
        <taxon>Actinomycetes</taxon>
        <taxon>Kitasatosporales</taxon>
        <taxon>Streptomycetaceae</taxon>
        <taxon>Streptomyces</taxon>
    </lineage>
</organism>
<keyword evidence="6" id="KW-0045">Antibiotic biosynthesis</keyword>
<dbReference type="SMART" id="SM00824">
    <property type="entry name" value="PKS_TE"/>
    <property type="match status" value="1"/>
</dbReference>
<evidence type="ECO:0000259" key="8">
    <source>
        <dbReference type="PROSITE" id="PS50075"/>
    </source>
</evidence>
<feature type="region of interest" description="Disordered" evidence="7">
    <location>
        <begin position="1268"/>
        <end position="1287"/>
    </location>
</feature>
<dbReference type="EMBL" id="LMWY01000043">
    <property type="protein sequence ID" value="KUN96932.1"/>
    <property type="molecule type" value="Genomic_DNA"/>
</dbReference>
<dbReference type="Gene3D" id="3.30.559.10">
    <property type="entry name" value="Chloramphenicol acetyltransferase-like domain"/>
    <property type="match status" value="7"/>
</dbReference>
<dbReference type="Gene3D" id="2.30.38.10">
    <property type="entry name" value="Luciferase, Domain 3"/>
    <property type="match status" value="2"/>
</dbReference>
<dbReference type="InterPro" id="IPR020806">
    <property type="entry name" value="PKS_PP-bd"/>
</dbReference>
<dbReference type="PANTHER" id="PTHR45527">
    <property type="entry name" value="NONRIBOSOMAL PEPTIDE SYNTHETASE"/>
    <property type="match status" value="1"/>
</dbReference>
<dbReference type="InterPro" id="IPR042099">
    <property type="entry name" value="ANL_N_sf"/>
</dbReference>
<comment type="similarity">
    <text evidence="2">Belongs to the ATP-dependent AMP-binding enzyme family.</text>
</comment>
<dbReference type="FunFam" id="1.10.1200.10:FF:000005">
    <property type="entry name" value="Nonribosomal peptide synthetase 1"/>
    <property type="match status" value="3"/>
</dbReference>
<dbReference type="InterPro" id="IPR009081">
    <property type="entry name" value="PP-bd_ACP"/>
</dbReference>
<dbReference type="SUPFAM" id="SSF47336">
    <property type="entry name" value="ACP-like"/>
    <property type="match status" value="4"/>
</dbReference>
<feature type="region of interest" description="Disordered" evidence="7">
    <location>
        <begin position="1996"/>
        <end position="2019"/>
    </location>
</feature>
<protein>
    <recommendedName>
        <fullName evidence="8">Carrier domain-containing protein</fullName>
    </recommendedName>
</protein>
<dbReference type="InterPro" id="IPR000873">
    <property type="entry name" value="AMP-dep_synth/lig_dom"/>
</dbReference>
<dbReference type="GO" id="GO:0005829">
    <property type="term" value="C:cytosol"/>
    <property type="evidence" value="ECO:0007669"/>
    <property type="project" value="TreeGrafter"/>
</dbReference>
<dbReference type="Gene3D" id="3.30.300.30">
    <property type="match status" value="4"/>
</dbReference>
<accession>A0A101TR24</accession>
<dbReference type="Gene3D" id="3.40.50.12780">
    <property type="entry name" value="N-terminal domain of ligase-like"/>
    <property type="match status" value="2"/>
</dbReference>
<dbReference type="InterPro" id="IPR029058">
    <property type="entry name" value="AB_hydrolase_fold"/>
</dbReference>
<evidence type="ECO:0000256" key="6">
    <source>
        <dbReference type="ARBA" id="ARBA00023194"/>
    </source>
</evidence>
<evidence type="ECO:0000313" key="9">
    <source>
        <dbReference type="EMBL" id="KUN96932.1"/>
    </source>
</evidence>